<dbReference type="GO" id="GO:0005576">
    <property type="term" value="C:extracellular region"/>
    <property type="evidence" value="ECO:0007669"/>
    <property type="project" value="InterPro"/>
</dbReference>
<reference evidence="9" key="2">
    <citation type="submission" date="2020-08" db="EMBL/GenBank/DDBJ databases">
        <title>Draft Genome Sequence of Cumin Blight Pathogen Alternaria burnsii.</title>
        <authorList>
            <person name="Feng Z."/>
        </authorList>
    </citation>
    <scope>NUCLEOTIDE SEQUENCE</scope>
    <source>
        <strain evidence="9">CBS107.38</strain>
    </source>
</reference>
<evidence type="ECO:0000256" key="7">
    <source>
        <dbReference type="SAM" id="SignalP"/>
    </source>
</evidence>
<comment type="caution">
    <text evidence="9">The sequence shown here is derived from an EMBL/GenBank/DDBJ whole genome shotgun (WGS) entry which is preliminary data.</text>
</comment>
<dbReference type="Proteomes" id="UP000596902">
    <property type="component" value="Unassembled WGS sequence"/>
</dbReference>
<gene>
    <name evidence="9" type="ORF">GT037_001087</name>
</gene>
<proteinExistence type="predicted"/>
<name>A0A8H7BHC8_9PLEO</name>
<reference evidence="9" key="1">
    <citation type="submission" date="2020-01" db="EMBL/GenBank/DDBJ databases">
        <authorList>
            <person name="Feng Z.H.Z."/>
        </authorList>
    </citation>
    <scope>NUCLEOTIDE SEQUENCE</scope>
    <source>
        <strain evidence="9">CBS107.38</strain>
    </source>
</reference>
<feature type="chain" id="PRO_5034964972" description="Peptidase S1A alpha-lytic prodomain domain-containing protein" evidence="7">
    <location>
        <begin position="19"/>
        <end position="799"/>
    </location>
</feature>
<organism evidence="9 10">
    <name type="scientific">Alternaria burnsii</name>
    <dbReference type="NCBI Taxonomy" id="1187904"/>
    <lineage>
        <taxon>Eukaryota</taxon>
        <taxon>Fungi</taxon>
        <taxon>Dikarya</taxon>
        <taxon>Ascomycota</taxon>
        <taxon>Pezizomycotina</taxon>
        <taxon>Dothideomycetes</taxon>
        <taxon>Pleosporomycetidae</taxon>
        <taxon>Pleosporales</taxon>
        <taxon>Pleosporineae</taxon>
        <taxon>Pleosporaceae</taxon>
        <taxon>Alternaria</taxon>
        <taxon>Alternaria sect. Alternaria</taxon>
    </lineage>
</organism>
<evidence type="ECO:0000256" key="5">
    <source>
        <dbReference type="ARBA" id="ARBA00023145"/>
    </source>
</evidence>
<dbReference type="InterPro" id="IPR009003">
    <property type="entry name" value="Peptidase_S1_PA"/>
</dbReference>
<evidence type="ECO:0000256" key="3">
    <source>
        <dbReference type="ARBA" id="ARBA00022801"/>
    </source>
</evidence>
<keyword evidence="1" id="KW-0645">Protease</keyword>
<evidence type="ECO:0000313" key="10">
    <source>
        <dbReference type="Proteomes" id="UP000596902"/>
    </source>
</evidence>
<dbReference type="InterPro" id="IPR004236">
    <property type="entry name" value="Pept_S1_alpha_lytic"/>
</dbReference>
<dbReference type="GO" id="GO:0004252">
    <property type="term" value="F:serine-type endopeptidase activity"/>
    <property type="evidence" value="ECO:0007669"/>
    <property type="project" value="InterPro"/>
</dbReference>
<dbReference type="Pfam" id="PF02983">
    <property type="entry name" value="Pro_Al_protease"/>
    <property type="match status" value="1"/>
</dbReference>
<evidence type="ECO:0000313" key="9">
    <source>
        <dbReference type="EMBL" id="KAF7682111.1"/>
    </source>
</evidence>
<dbReference type="CDD" id="cd21112">
    <property type="entry name" value="alphaLP-like"/>
    <property type="match status" value="1"/>
</dbReference>
<evidence type="ECO:0000256" key="1">
    <source>
        <dbReference type="ARBA" id="ARBA00022670"/>
    </source>
</evidence>
<keyword evidence="6" id="KW-1015">Disulfide bond</keyword>
<sequence length="799" mass="84655">MKLALVLAIAAATRSVTAGTIKTPSPSTRVFNSNVSGTSPALINRKSNKDRPTVAFWDDDHATEVDWKKSAAKGGALMCALEGSDQVAGRQIRDTREPPSAASRYNSDLKTELHDWYWRETNPSTFSCSFSEHWHLAHAMRSLGLDGKPASEGGDNQCYRIEHWNPEKRNDKGNQIPAINQLYSVPGHDKQYRATKAHFEFGINTKGGAIYGLFLESALASAKSIWGGGTKEPNRDDLPQLRAFSDIMWAFWVRNNPNVRNIRYFFMIGISNDLTNQIIASCLRDAGAELSEWPGTSFSTTTDQGHALLGSPNGATFAYFLMQHKAQLGQKTITKITVFRPETDDDLSFVDASLCFHVADGPQPPPDDAAMAATDEMGARIVQRTSLRDSRDMKGTSVISMIRDLASATSTPRLFSLVLNTIAMELTGFLAALAVFLPIVYGAPTTAANSLHPEILAAMKRDLGLDAEQAHVRVARELKATEVIEQLRTKAGSSFGGAWLVDGELKVAVTDEALTSDVTTAGATALVVDTPLSKLQDAQKALDNLDIESALGKRSEAATGIASYYVDIAANKLILEALADSTAQAEELAKQVGLTESEFEVKTVEALPTTFVTVNGGDAYYINRAGRCSVGFSVTGGFVSAGHCGSVGNTATTSSGTTIGTFAGSVFPGSGDYSYIRGTTGNTYAGRVNNYNGGTIAISGSTAGATGSSVCRSGSTTGVYCGTVRALGATVSYAEGRVTGLTQTNVCAEPGDSGGSWYSGSQAQGVTSGGSGNCNTGGTTYFQPVNEILSAYGLTLARG</sequence>
<dbReference type="SUPFAM" id="SSF50494">
    <property type="entry name" value="Trypsin-like serine proteases"/>
    <property type="match status" value="1"/>
</dbReference>
<keyword evidence="4" id="KW-0720">Serine protease</keyword>
<dbReference type="Gene3D" id="2.40.10.10">
    <property type="entry name" value="Trypsin-like serine proteases"/>
    <property type="match status" value="2"/>
</dbReference>
<dbReference type="GeneID" id="62199312"/>
<feature type="signal peptide" evidence="7">
    <location>
        <begin position="1"/>
        <end position="18"/>
    </location>
</feature>
<keyword evidence="3" id="KW-0378">Hydrolase</keyword>
<keyword evidence="5" id="KW-0865">Zymogen</keyword>
<evidence type="ECO:0000256" key="6">
    <source>
        <dbReference type="ARBA" id="ARBA00023157"/>
    </source>
</evidence>
<accession>A0A8H7BHC8</accession>
<dbReference type="PRINTS" id="PR00861">
    <property type="entry name" value="ALYTICPTASE"/>
</dbReference>
<evidence type="ECO:0000259" key="8">
    <source>
        <dbReference type="Pfam" id="PF02983"/>
    </source>
</evidence>
<keyword evidence="10" id="KW-1185">Reference proteome</keyword>
<dbReference type="AlphaFoldDB" id="A0A8H7BHC8"/>
<dbReference type="InterPro" id="IPR001316">
    <property type="entry name" value="Pept_S1A_streptogrisin"/>
</dbReference>
<evidence type="ECO:0000256" key="2">
    <source>
        <dbReference type="ARBA" id="ARBA00022729"/>
    </source>
</evidence>
<dbReference type="InterPro" id="IPR035070">
    <property type="entry name" value="Streptogrisin_prodomain"/>
</dbReference>
<feature type="domain" description="Peptidase S1A alpha-lytic prodomain" evidence="8">
    <location>
        <begin position="532"/>
        <end position="594"/>
    </location>
</feature>
<dbReference type="RefSeq" id="XP_038791990.1">
    <property type="nucleotide sequence ID" value="XM_038926134.1"/>
</dbReference>
<dbReference type="Gene3D" id="3.30.300.50">
    <property type="match status" value="2"/>
</dbReference>
<protein>
    <recommendedName>
        <fullName evidence="8">Peptidase S1A alpha-lytic prodomain domain-containing protein</fullName>
    </recommendedName>
</protein>
<evidence type="ECO:0000256" key="4">
    <source>
        <dbReference type="ARBA" id="ARBA00022825"/>
    </source>
</evidence>
<dbReference type="GO" id="GO:0006508">
    <property type="term" value="P:proteolysis"/>
    <property type="evidence" value="ECO:0007669"/>
    <property type="project" value="UniProtKB-KW"/>
</dbReference>
<keyword evidence="2 7" id="KW-0732">Signal</keyword>
<dbReference type="InterPro" id="IPR043504">
    <property type="entry name" value="Peptidase_S1_PA_chymotrypsin"/>
</dbReference>
<dbReference type="EMBL" id="JAAABM010000001">
    <property type="protein sequence ID" value="KAF7682111.1"/>
    <property type="molecule type" value="Genomic_DNA"/>
</dbReference>